<proteinExistence type="predicted"/>
<dbReference type="GeneID" id="126888189"/>
<evidence type="ECO:0000313" key="2">
    <source>
        <dbReference type="EnsemblMetazoa" id="XP_050512199.1"/>
    </source>
</evidence>
<dbReference type="InterPro" id="IPR015590">
    <property type="entry name" value="Aldehyde_DH_dom"/>
</dbReference>
<dbReference type="Pfam" id="PF00171">
    <property type="entry name" value="Aldedh"/>
    <property type="match status" value="1"/>
</dbReference>
<name>A0ABM5KPS9_DIAVI</name>
<dbReference type="InterPro" id="IPR016162">
    <property type="entry name" value="Ald_DH_N"/>
</dbReference>
<dbReference type="Gene3D" id="3.40.309.10">
    <property type="entry name" value="Aldehyde Dehydrogenase, Chain A, domain 2"/>
    <property type="match status" value="1"/>
</dbReference>
<dbReference type="Gene3D" id="3.40.605.10">
    <property type="entry name" value="Aldehyde Dehydrogenase, Chain A, domain 1"/>
    <property type="match status" value="1"/>
</dbReference>
<dbReference type="InterPro" id="IPR016161">
    <property type="entry name" value="Ald_DH/histidinol_DH"/>
</dbReference>
<organism evidence="2 3">
    <name type="scientific">Diabrotica virgifera virgifera</name>
    <name type="common">western corn rootworm</name>
    <dbReference type="NCBI Taxonomy" id="50390"/>
    <lineage>
        <taxon>Eukaryota</taxon>
        <taxon>Metazoa</taxon>
        <taxon>Ecdysozoa</taxon>
        <taxon>Arthropoda</taxon>
        <taxon>Hexapoda</taxon>
        <taxon>Insecta</taxon>
        <taxon>Pterygota</taxon>
        <taxon>Neoptera</taxon>
        <taxon>Endopterygota</taxon>
        <taxon>Coleoptera</taxon>
        <taxon>Polyphaga</taxon>
        <taxon>Cucujiformia</taxon>
        <taxon>Chrysomeloidea</taxon>
        <taxon>Chrysomelidae</taxon>
        <taxon>Galerucinae</taxon>
        <taxon>Diabroticina</taxon>
        <taxon>Diabroticites</taxon>
        <taxon>Diabrotica</taxon>
    </lineage>
</organism>
<dbReference type="RefSeq" id="XP_050512199.1">
    <property type="nucleotide sequence ID" value="XM_050656242.1"/>
</dbReference>
<evidence type="ECO:0000313" key="3">
    <source>
        <dbReference type="Proteomes" id="UP001652700"/>
    </source>
</evidence>
<feature type="domain" description="Aldehyde dehydrogenase" evidence="1">
    <location>
        <begin position="59"/>
        <end position="480"/>
    </location>
</feature>
<accession>A0ABM5KPS9</accession>
<dbReference type="EnsemblMetazoa" id="XM_050656242.1">
    <property type="protein sequence ID" value="XP_050512199.1"/>
    <property type="gene ID" value="LOC126888189"/>
</dbReference>
<protein>
    <recommendedName>
        <fullName evidence="1">Aldehyde dehydrogenase domain-containing protein</fullName>
    </recommendedName>
</protein>
<dbReference type="InterPro" id="IPR016163">
    <property type="entry name" value="Ald_DH_C"/>
</dbReference>
<dbReference type="SUPFAM" id="SSF53720">
    <property type="entry name" value="ALDH-like"/>
    <property type="match status" value="2"/>
</dbReference>
<sequence length="805" mass="89846">MEPAKVKNKIGDIFSNMAYGPNFEDTKLAIEWLKTKKSSFFAYIKKPTEELNGTPLPLLSTINQEQLCTINVPDIDTVKKILEQEEKSWKGVNPLEKIKIINKIGLGIEKKAELFAQLEILTRGILSKHTKSKAVTLLAQYFQYYSAFALRCEAECKERGIAVGVISNENYLAHLGLFVAPALAAGHNVVLQIGSLLAPAAFLLQEIALLVGLPEGTLKIIPSDDGELVPYFTMDNVKVISLFVDLNNDKYRGCHNHNKHLIVLSTYKTPAVIFDSADLDAASEGIIDSSWSYQSMLPWSTNTILVQENIFPTFLAKLKSKLKTLEVSTADNKSARISINLNNTSQLNDLNNSIKQARLQGIEVFQSTDKSDVWNPTVFVGGKINHNALGSKDGQSNVITVVAFRSIDEAVSLANNSNQGLWASVWSDNANLINEVTRKLKVSNISVNGSYELSPEVVISPTKDSGMGFFGGREGFMEYLSGPIVPTCCTKLERSDSVANVDSIVNTAKKAQESWQKIPSIQKQKILQDFAENLSTLKSSEWVNDLLKCVYKSIHNSSSNNVTSTICGYNLTSIREPRGLIVIDVCQCKNAELIMASIYEGNALIILHDDSSDSEIKLLSSKLPNGVLNIIPHGTNILEKLSKNEKINCYFGDDCQKIFASLPLRDSKKYMNVPVQMKDFKTKTGIIKNILSDIGKSISIQYIKFSSVHILSDRKKDAYSCQKLPNVLLNIILQMEYSTYWDRASSAKRHLVSTLSNIIRTFNYISPRYWIIVKAIVQKNNKKKNKIQVMLLKRKQLYVVNKIRY</sequence>
<dbReference type="PANTHER" id="PTHR11699">
    <property type="entry name" value="ALDEHYDE DEHYDROGENASE-RELATED"/>
    <property type="match status" value="1"/>
</dbReference>
<evidence type="ECO:0000259" key="1">
    <source>
        <dbReference type="Pfam" id="PF00171"/>
    </source>
</evidence>
<keyword evidence="3" id="KW-1185">Reference proteome</keyword>
<dbReference type="Proteomes" id="UP001652700">
    <property type="component" value="Unplaced"/>
</dbReference>
<reference evidence="2" key="1">
    <citation type="submission" date="2025-05" db="UniProtKB">
        <authorList>
            <consortium name="EnsemblMetazoa"/>
        </authorList>
    </citation>
    <scope>IDENTIFICATION</scope>
</reference>